<organism evidence="2 3">
    <name type="scientific">Anaerovorax odorimutans</name>
    <dbReference type="NCBI Taxonomy" id="109327"/>
    <lineage>
        <taxon>Bacteria</taxon>
        <taxon>Bacillati</taxon>
        <taxon>Bacillota</taxon>
        <taxon>Clostridia</taxon>
        <taxon>Peptostreptococcales</taxon>
        <taxon>Anaerovoracaceae</taxon>
        <taxon>Anaerovorax</taxon>
    </lineage>
</organism>
<dbReference type="PIRSF" id="PIRSF031644">
    <property type="entry name" value="UCP031644"/>
    <property type="match status" value="1"/>
</dbReference>
<evidence type="ECO:0000313" key="3">
    <source>
        <dbReference type="Proteomes" id="UP001524502"/>
    </source>
</evidence>
<protein>
    <submittedName>
        <fullName evidence="2">GyrI-like domain-containing protein</fullName>
    </submittedName>
</protein>
<evidence type="ECO:0000313" key="2">
    <source>
        <dbReference type="EMBL" id="MCQ4636909.1"/>
    </source>
</evidence>
<dbReference type="Proteomes" id="UP001524502">
    <property type="component" value="Unassembled WGS sequence"/>
</dbReference>
<dbReference type="InterPro" id="IPR029442">
    <property type="entry name" value="GyrI-like"/>
</dbReference>
<dbReference type="InterPro" id="IPR008319">
    <property type="entry name" value="GyrI-like_CCH_Lin2189-like"/>
</dbReference>
<sequence>MPKTKPALIQVPKMNFIMVDGAGDPNTSEEYKQALELLYGLSYSIKMSKMGGNAPEGYFEYVVPPLEGLWWTEGLPFDGVNVKDKSKFLWTSMIRQPEFVSEDVFEQAKAELAKKKPHLDLSRARFAVWEEGLCAQVMHKGPYDDEPATIEKLDSFIEDSGLVCDISEKRQHHEIYLSDPRKAAPEKLKTVIRHPVRKGE</sequence>
<feature type="domain" description="GyrI-like small molecule binding" evidence="1">
    <location>
        <begin position="5"/>
        <end position="196"/>
    </location>
</feature>
<gene>
    <name evidence="2" type="ORF">NE619_09210</name>
</gene>
<keyword evidence="3" id="KW-1185">Reference proteome</keyword>
<dbReference type="SUPFAM" id="SSF55136">
    <property type="entry name" value="Probable bacterial effector-binding domain"/>
    <property type="match status" value="1"/>
</dbReference>
<dbReference type="EMBL" id="JANFXK010000009">
    <property type="protein sequence ID" value="MCQ4636909.1"/>
    <property type="molecule type" value="Genomic_DNA"/>
</dbReference>
<name>A0ABT1RP20_9FIRM</name>
<dbReference type="Gene3D" id="3.20.80.10">
    <property type="entry name" value="Regulatory factor, effector binding domain"/>
    <property type="match status" value="1"/>
</dbReference>
<dbReference type="InterPro" id="IPR011256">
    <property type="entry name" value="Reg_factor_effector_dom_sf"/>
</dbReference>
<proteinExistence type="predicted"/>
<dbReference type="Pfam" id="PF06445">
    <property type="entry name" value="GyrI-like"/>
    <property type="match status" value="1"/>
</dbReference>
<comment type="caution">
    <text evidence="2">The sequence shown here is derived from an EMBL/GenBank/DDBJ whole genome shotgun (WGS) entry which is preliminary data.</text>
</comment>
<evidence type="ECO:0000259" key="1">
    <source>
        <dbReference type="Pfam" id="PF06445"/>
    </source>
</evidence>
<reference evidence="2 3" key="1">
    <citation type="submission" date="2022-06" db="EMBL/GenBank/DDBJ databases">
        <title>Isolation of gut microbiota from human fecal samples.</title>
        <authorList>
            <person name="Pamer E.G."/>
            <person name="Barat B."/>
            <person name="Waligurski E."/>
            <person name="Medina S."/>
            <person name="Paddock L."/>
            <person name="Mostad J."/>
        </authorList>
    </citation>
    <scope>NUCLEOTIDE SEQUENCE [LARGE SCALE GENOMIC DNA]</scope>
    <source>
        <strain evidence="2 3">SL.3.17</strain>
    </source>
</reference>
<accession>A0ABT1RP20</accession>